<dbReference type="InterPro" id="IPR038297">
    <property type="entry name" value="CcmH/CycL/NrfF/Ccl2_sf"/>
</dbReference>
<evidence type="ECO:0000256" key="7">
    <source>
        <dbReference type="RuleBase" id="RU364112"/>
    </source>
</evidence>
<evidence type="ECO:0000313" key="9">
    <source>
        <dbReference type="EMBL" id="SNX49342.1"/>
    </source>
</evidence>
<keyword evidence="10" id="KW-1185">Reference proteome</keyword>
<dbReference type="PANTHER" id="PTHR47870">
    <property type="entry name" value="CYTOCHROME C-TYPE BIOGENESIS PROTEIN CCMH"/>
    <property type="match status" value="1"/>
</dbReference>
<dbReference type="InterPro" id="IPR051263">
    <property type="entry name" value="C-type_cytochrome_biogenesis"/>
</dbReference>
<evidence type="ECO:0000313" key="10">
    <source>
        <dbReference type="Proteomes" id="UP000219336"/>
    </source>
</evidence>
<name>A0A240EKW2_9VIBR</name>
<keyword evidence="7" id="KW-1133">Transmembrane helix</keyword>
<dbReference type="RefSeq" id="WP_096994416.1">
    <property type="nucleotide sequence ID" value="NZ_JBHSII010000001.1"/>
</dbReference>
<proteinExistence type="inferred from homology"/>
<gene>
    <name evidence="9" type="primary">ccmH_1</name>
    <name evidence="9" type="ORF">VTH8203_02989</name>
</gene>
<keyword evidence="7" id="KW-0812">Transmembrane</keyword>
<dbReference type="AlphaFoldDB" id="A0A240EKW2"/>
<feature type="domain" description="CcmH/CycL/Ccl2/NrfF N-terminal" evidence="8">
    <location>
        <begin position="25"/>
        <end position="134"/>
    </location>
</feature>
<comment type="function">
    <text evidence="7">Possible subunit of a heme lyase.</text>
</comment>
<dbReference type="Gene3D" id="1.10.8.640">
    <property type="entry name" value="Cytochrome C biogenesis protein"/>
    <property type="match status" value="1"/>
</dbReference>
<evidence type="ECO:0000259" key="8">
    <source>
        <dbReference type="Pfam" id="PF03918"/>
    </source>
</evidence>
<evidence type="ECO:0000256" key="6">
    <source>
        <dbReference type="ARBA" id="ARBA00023004"/>
    </source>
</evidence>
<keyword evidence="6 7" id="KW-0408">Iron</keyword>
<dbReference type="EMBL" id="OANU01000054">
    <property type="protein sequence ID" value="SNX49342.1"/>
    <property type="molecule type" value="Genomic_DNA"/>
</dbReference>
<dbReference type="GO" id="GO:0046872">
    <property type="term" value="F:metal ion binding"/>
    <property type="evidence" value="ECO:0007669"/>
    <property type="project" value="UniProtKB-KW"/>
</dbReference>
<comment type="similarity">
    <text evidence="1 7">Belongs to the CcmH/CycL/Ccl2/NrfF family.</text>
</comment>
<dbReference type="Pfam" id="PF03918">
    <property type="entry name" value="CcmH"/>
    <property type="match status" value="1"/>
</dbReference>
<dbReference type="Proteomes" id="UP000219336">
    <property type="component" value="Unassembled WGS sequence"/>
</dbReference>
<keyword evidence="2 7" id="KW-0349">Heme</keyword>
<dbReference type="FunFam" id="1.10.8.640:FF:000001">
    <property type="entry name" value="Cytochrome c-type biogenesis protein"/>
    <property type="match status" value="1"/>
</dbReference>
<evidence type="ECO:0000256" key="1">
    <source>
        <dbReference type="ARBA" id="ARBA00010342"/>
    </source>
</evidence>
<feature type="transmembrane region" description="Helical" evidence="7">
    <location>
        <begin position="112"/>
        <end position="133"/>
    </location>
</feature>
<keyword evidence="5" id="KW-0201">Cytochrome c-type biogenesis</keyword>
<dbReference type="GO" id="GO:0005886">
    <property type="term" value="C:plasma membrane"/>
    <property type="evidence" value="ECO:0007669"/>
    <property type="project" value="TreeGrafter"/>
</dbReference>
<dbReference type="GO" id="GO:0017004">
    <property type="term" value="P:cytochrome complex assembly"/>
    <property type="evidence" value="ECO:0007669"/>
    <property type="project" value="UniProtKB-KW"/>
</dbReference>
<accession>A0A240EKW2</accession>
<evidence type="ECO:0000256" key="2">
    <source>
        <dbReference type="ARBA" id="ARBA00022617"/>
    </source>
</evidence>
<reference evidence="10" key="1">
    <citation type="submission" date="2016-06" db="EMBL/GenBank/DDBJ databases">
        <authorList>
            <person name="Rodrigo-Torres L."/>
            <person name="Arahal R.D."/>
            <person name="Lucena T."/>
        </authorList>
    </citation>
    <scope>NUCLEOTIDE SEQUENCE [LARGE SCALE GENOMIC DNA]</scope>
    <source>
        <strain evidence="10">CECT8203</strain>
    </source>
</reference>
<organism evidence="9 10">
    <name type="scientific">Vibrio thalassae</name>
    <dbReference type="NCBI Taxonomy" id="1243014"/>
    <lineage>
        <taxon>Bacteria</taxon>
        <taxon>Pseudomonadati</taxon>
        <taxon>Pseudomonadota</taxon>
        <taxon>Gammaproteobacteria</taxon>
        <taxon>Vibrionales</taxon>
        <taxon>Vibrionaceae</taxon>
        <taxon>Vibrio</taxon>
    </lineage>
</organism>
<dbReference type="PANTHER" id="PTHR47870:SF1">
    <property type="entry name" value="CYTOCHROME C-TYPE BIOGENESIS PROTEIN CCMH"/>
    <property type="match status" value="1"/>
</dbReference>
<keyword evidence="4 7" id="KW-0732">Signal</keyword>
<evidence type="ECO:0000256" key="5">
    <source>
        <dbReference type="ARBA" id="ARBA00022748"/>
    </source>
</evidence>
<keyword evidence="7" id="KW-0472">Membrane</keyword>
<keyword evidence="3 7" id="KW-0479">Metal-binding</keyword>
<evidence type="ECO:0000256" key="3">
    <source>
        <dbReference type="ARBA" id="ARBA00022723"/>
    </source>
</evidence>
<sequence>MWFRHIVITGFFLLCSILASVVHGSESQFVELFEFDSPKQQKQAIELAKTLRCPMCQNQNLIESNSPVAKDIRLKVFELIKQGKTNQEVKDFMVARYGEHVLYRPSMSRHNALLWGAPIVFALGLFWAIFGYINQELDNI</sequence>
<dbReference type="CDD" id="cd16378">
    <property type="entry name" value="CcmH_N"/>
    <property type="match status" value="1"/>
</dbReference>
<evidence type="ECO:0000256" key="4">
    <source>
        <dbReference type="ARBA" id="ARBA00022729"/>
    </source>
</evidence>
<dbReference type="InterPro" id="IPR005616">
    <property type="entry name" value="CcmH/CycL/Ccl2/NrfF_N"/>
</dbReference>
<dbReference type="OrthoDB" id="9804975at2"/>
<protein>
    <recommendedName>
        <fullName evidence="7">Cytochrome c-type biogenesis protein</fullName>
    </recommendedName>
</protein>